<sequence>MIHPPVLDPDYLNQEITDRLYILDLMKKFSSSYLQQYQQTAK</sequence>
<organism evidence="1 2">
    <name type="scientific">Xylella fastidiosa subsp. sandyi Ann-1</name>
    <dbReference type="NCBI Taxonomy" id="155920"/>
    <lineage>
        <taxon>Bacteria</taxon>
        <taxon>Pseudomonadati</taxon>
        <taxon>Pseudomonadota</taxon>
        <taxon>Gammaproteobacteria</taxon>
        <taxon>Lysobacterales</taxon>
        <taxon>Lysobacteraceae</taxon>
        <taxon>Xylella</taxon>
    </lineage>
</organism>
<evidence type="ECO:0000313" key="1">
    <source>
        <dbReference type="EMBL" id="AIC11523.1"/>
    </source>
</evidence>
<protein>
    <submittedName>
        <fullName evidence="1">Uncharacterized protein</fullName>
    </submittedName>
</protein>
<name>A0A060H7H4_XYLFS</name>
<accession>A0A060H7H4</accession>
<dbReference type="AlphaFoldDB" id="A0A060H7H4"/>
<dbReference type="HOGENOM" id="CLU_3260054_0_0_6"/>
<dbReference type="EMBL" id="CP006696">
    <property type="protein sequence ID" value="AIC11523.1"/>
    <property type="molecule type" value="Genomic_DNA"/>
</dbReference>
<reference evidence="1 2" key="1">
    <citation type="submission" date="2013-08" db="EMBL/GenBank/DDBJ databases">
        <authorList>
            <person name="Stouthamer R."/>
            <person name="Nunney L."/>
        </authorList>
    </citation>
    <scope>NUCLEOTIDE SEQUENCE [LARGE SCALE GENOMIC DNA]</scope>
    <source>
        <strain evidence="2">ann-1</strain>
    </source>
</reference>
<gene>
    <name evidence="1" type="ORF">D934_10425</name>
</gene>
<proteinExistence type="predicted"/>
<dbReference type="KEGG" id="xfs:D934_10425"/>
<dbReference type="Proteomes" id="UP000027215">
    <property type="component" value="Chromosome"/>
</dbReference>
<evidence type="ECO:0000313" key="2">
    <source>
        <dbReference type="Proteomes" id="UP000027215"/>
    </source>
</evidence>